<evidence type="ECO:0000256" key="3">
    <source>
        <dbReference type="ARBA" id="ARBA00008766"/>
    </source>
</evidence>
<evidence type="ECO:0000256" key="6">
    <source>
        <dbReference type="ARBA" id="ARBA00022801"/>
    </source>
</evidence>
<comment type="cofactor">
    <cofactor evidence="2">
        <name>Mn(2+)</name>
        <dbReference type="ChEBI" id="CHEBI:29035"/>
    </cofactor>
</comment>
<comment type="similarity">
    <text evidence="3">Belongs to the peptidase M24B family.</text>
</comment>
<proteinExistence type="inferred from homology"/>
<evidence type="ECO:0000256" key="2">
    <source>
        <dbReference type="ARBA" id="ARBA00001936"/>
    </source>
</evidence>
<evidence type="ECO:0000256" key="7">
    <source>
        <dbReference type="ARBA" id="ARBA00023211"/>
    </source>
</evidence>
<evidence type="ECO:0000313" key="9">
    <source>
        <dbReference type="EMBL" id="QUW01897.1"/>
    </source>
</evidence>
<dbReference type="InterPro" id="IPR052433">
    <property type="entry name" value="X-Pro_dipept-like"/>
</dbReference>
<dbReference type="Gene3D" id="3.90.230.10">
    <property type="entry name" value="Creatinase/methionine aminopeptidase superfamily"/>
    <property type="match status" value="1"/>
</dbReference>
<dbReference type="CDD" id="cd01087">
    <property type="entry name" value="Prolidase"/>
    <property type="match status" value="1"/>
</dbReference>
<dbReference type="InterPro" id="IPR007865">
    <property type="entry name" value="Aminopep_P_N"/>
</dbReference>
<evidence type="ECO:0000313" key="10">
    <source>
        <dbReference type="Proteomes" id="UP000676506"/>
    </source>
</evidence>
<name>A0ABX8B4J9_9BACT</name>
<evidence type="ECO:0000259" key="8">
    <source>
        <dbReference type="SMART" id="SM01011"/>
    </source>
</evidence>
<dbReference type="GO" id="GO:0004177">
    <property type="term" value="F:aminopeptidase activity"/>
    <property type="evidence" value="ECO:0007669"/>
    <property type="project" value="UniProtKB-KW"/>
</dbReference>
<accession>A0ABX8B4J9</accession>
<dbReference type="RefSeq" id="WP_211427789.1">
    <property type="nucleotide sequence ID" value="NZ_CP072648.1"/>
</dbReference>
<feature type="domain" description="Aminopeptidase P N-terminal" evidence="8">
    <location>
        <begin position="14"/>
        <end position="146"/>
    </location>
</feature>
<dbReference type="InterPro" id="IPR036005">
    <property type="entry name" value="Creatinase/aminopeptidase-like"/>
</dbReference>
<evidence type="ECO:0000256" key="5">
    <source>
        <dbReference type="ARBA" id="ARBA00022723"/>
    </source>
</evidence>
<keyword evidence="9" id="KW-0645">Protease</keyword>
<protein>
    <recommendedName>
        <fullName evidence="4">Xaa-Pro aminopeptidase</fullName>
        <ecNumber evidence="4">3.4.11.9</ecNumber>
    </recommendedName>
</protein>
<dbReference type="PANTHER" id="PTHR43226">
    <property type="entry name" value="XAA-PRO AMINOPEPTIDASE 3"/>
    <property type="match status" value="1"/>
</dbReference>
<dbReference type="SUPFAM" id="SSF53092">
    <property type="entry name" value="Creatinase/prolidase N-terminal domain"/>
    <property type="match status" value="1"/>
</dbReference>
<evidence type="ECO:0000256" key="4">
    <source>
        <dbReference type="ARBA" id="ARBA00012574"/>
    </source>
</evidence>
<reference evidence="9 10" key="1">
    <citation type="submission" date="2021-03" db="EMBL/GenBank/DDBJ databases">
        <title>Genomic and phenotypic characterization of Chloracidobacterium isolates provides evidence for multiple species.</title>
        <authorList>
            <person name="Saini M.K."/>
            <person name="Costas A.M.G."/>
            <person name="Tank M."/>
            <person name="Bryant D.A."/>
        </authorList>
    </citation>
    <scope>NUCLEOTIDE SEQUENCE [LARGE SCALE GENOMIC DNA]</scope>
    <source>
        <strain evidence="9 10">BV2-C</strain>
    </source>
</reference>
<organism evidence="9 10">
    <name type="scientific">Chloracidobacterium validum</name>
    <dbReference type="NCBI Taxonomy" id="2821543"/>
    <lineage>
        <taxon>Bacteria</taxon>
        <taxon>Pseudomonadati</taxon>
        <taxon>Acidobacteriota</taxon>
        <taxon>Terriglobia</taxon>
        <taxon>Terriglobales</taxon>
        <taxon>Acidobacteriaceae</taxon>
        <taxon>Chloracidobacterium</taxon>
    </lineage>
</organism>
<evidence type="ECO:0000256" key="1">
    <source>
        <dbReference type="ARBA" id="ARBA00001424"/>
    </source>
</evidence>
<dbReference type="PANTHER" id="PTHR43226:SF4">
    <property type="entry name" value="XAA-PRO AMINOPEPTIDASE 3"/>
    <property type="match status" value="1"/>
</dbReference>
<comment type="catalytic activity">
    <reaction evidence="1">
        <text>Release of any N-terminal amino acid, including proline, that is linked to proline, even from a dipeptide or tripeptide.</text>
        <dbReference type="EC" id="3.4.11.9"/>
    </reaction>
</comment>
<dbReference type="SMART" id="SM01011">
    <property type="entry name" value="AMP_N"/>
    <property type="match status" value="1"/>
</dbReference>
<dbReference type="EC" id="3.4.11.9" evidence="4"/>
<dbReference type="InterPro" id="IPR029149">
    <property type="entry name" value="Creatin/AminoP/Spt16_N"/>
</dbReference>
<dbReference type="SUPFAM" id="SSF55920">
    <property type="entry name" value="Creatinase/aminopeptidase"/>
    <property type="match status" value="1"/>
</dbReference>
<keyword evidence="5" id="KW-0479">Metal-binding</keyword>
<keyword evidence="7" id="KW-0464">Manganese</keyword>
<sequence length="461" mass="51709">MPNHFGEVFPPPAFNAERHAKRRQRVFKALGDDLMLLYNPPEAHRTHDLYYRYRPDSDVYYLTGFEEPDAIVLLVGGKTPRFIMFVRPRDPERETWDGARAGVEGARTCYGADEAFPIERFDAQIGAYLEQTQTLHFKFGRDEQLNQRVIQAFRAAARRRHRQGPAPGIIRDTLPILGKMRLAKDADELLRMRRAADIAAEAHLWAMQSTRPGQYEFQVEAELEYIFRRRGALGSSYTSIVGGGANATVLHYSANNALLRDGDLLLIDAGAEYGYYASDITRTFPVGHRFTPAQREIYELVLAAQKAAIAAVQPGARFDDYHQVALETLIDGLRDLKLLTGSLDEIKEKKTYMKYYMHRAGHWLGSDVHDACTYFTQETENGTFLYEKLRPGCVVTVEPGLYFAPGGKGVPKRYAGIGVRIEDDVLVTRTGNEVLTAAVPKEVADIEAIRRVAPAPGGLPA</sequence>
<gene>
    <name evidence="9" type="ORF">J8C06_05820</name>
</gene>
<keyword evidence="6" id="KW-0378">Hydrolase</keyword>
<dbReference type="Gene3D" id="3.40.350.10">
    <property type="entry name" value="Creatinase/prolidase N-terminal domain"/>
    <property type="match status" value="1"/>
</dbReference>
<keyword evidence="9" id="KW-0031">Aminopeptidase</keyword>
<dbReference type="Pfam" id="PF00557">
    <property type="entry name" value="Peptidase_M24"/>
    <property type="match status" value="1"/>
</dbReference>
<dbReference type="Proteomes" id="UP000676506">
    <property type="component" value="Chromosome 1"/>
</dbReference>
<dbReference type="EMBL" id="CP072648">
    <property type="protein sequence ID" value="QUW01897.1"/>
    <property type="molecule type" value="Genomic_DNA"/>
</dbReference>
<keyword evidence="10" id="KW-1185">Reference proteome</keyword>
<dbReference type="InterPro" id="IPR000994">
    <property type="entry name" value="Pept_M24"/>
</dbReference>
<dbReference type="Pfam" id="PF05195">
    <property type="entry name" value="AMP_N"/>
    <property type="match status" value="1"/>
</dbReference>